<protein>
    <recommendedName>
        <fullName evidence="5">Glycosyltransferase 2</fullName>
    </recommendedName>
</protein>
<dbReference type="PANTHER" id="PTHR33604">
    <property type="entry name" value="OSJNBA0004B13.7 PROTEIN"/>
    <property type="match status" value="1"/>
</dbReference>
<feature type="region of interest" description="Disordered" evidence="1">
    <location>
        <begin position="1"/>
        <end position="30"/>
    </location>
</feature>
<dbReference type="EMBL" id="MU253755">
    <property type="protein sequence ID" value="KAG9248134.1"/>
    <property type="molecule type" value="Genomic_DNA"/>
</dbReference>
<proteinExistence type="predicted"/>
<evidence type="ECO:0000313" key="3">
    <source>
        <dbReference type="EMBL" id="KAG9248134.1"/>
    </source>
</evidence>
<evidence type="ECO:0000256" key="1">
    <source>
        <dbReference type="SAM" id="MobiDB-lite"/>
    </source>
</evidence>
<keyword evidence="2" id="KW-0472">Membrane</keyword>
<feature type="region of interest" description="Disordered" evidence="1">
    <location>
        <begin position="73"/>
        <end position="108"/>
    </location>
</feature>
<gene>
    <name evidence="3" type="ORF">BJ878DRAFT_433999</name>
</gene>
<evidence type="ECO:0000256" key="2">
    <source>
        <dbReference type="SAM" id="Phobius"/>
    </source>
</evidence>
<organism evidence="3 4">
    <name type="scientific">Calycina marina</name>
    <dbReference type="NCBI Taxonomy" id="1763456"/>
    <lineage>
        <taxon>Eukaryota</taxon>
        <taxon>Fungi</taxon>
        <taxon>Dikarya</taxon>
        <taxon>Ascomycota</taxon>
        <taxon>Pezizomycotina</taxon>
        <taxon>Leotiomycetes</taxon>
        <taxon>Helotiales</taxon>
        <taxon>Pezizellaceae</taxon>
        <taxon>Calycina</taxon>
    </lineage>
</organism>
<feature type="compositionally biased region" description="Basic and acidic residues" evidence="1">
    <location>
        <begin position="12"/>
        <end position="22"/>
    </location>
</feature>
<evidence type="ECO:0000313" key="4">
    <source>
        <dbReference type="Proteomes" id="UP000887226"/>
    </source>
</evidence>
<dbReference type="OrthoDB" id="5397682at2759"/>
<dbReference type="PANTHER" id="PTHR33604:SF3">
    <property type="entry name" value="OSJNBA0004B13.7 PROTEIN"/>
    <property type="match status" value="1"/>
</dbReference>
<comment type="caution">
    <text evidence="3">The sequence shown here is derived from an EMBL/GenBank/DDBJ whole genome shotgun (WGS) entry which is preliminary data.</text>
</comment>
<evidence type="ECO:0008006" key="5">
    <source>
        <dbReference type="Google" id="ProtNLM"/>
    </source>
</evidence>
<keyword evidence="2" id="KW-0812">Transmembrane</keyword>
<keyword evidence="4" id="KW-1185">Reference proteome</keyword>
<keyword evidence="2" id="KW-1133">Transmembrane helix</keyword>
<accession>A0A9P7Z9T1</accession>
<dbReference type="Proteomes" id="UP000887226">
    <property type="component" value="Unassembled WGS sequence"/>
</dbReference>
<dbReference type="AlphaFoldDB" id="A0A9P7Z9T1"/>
<feature type="transmembrane region" description="Helical" evidence="2">
    <location>
        <begin position="44"/>
        <end position="63"/>
    </location>
</feature>
<name>A0A9P7Z9T1_9HELO</name>
<reference evidence="3" key="1">
    <citation type="journal article" date="2021" name="IMA Fungus">
        <title>Genomic characterization of three marine fungi, including Emericellopsis atlantica sp. nov. with signatures of a generalist lifestyle and marine biomass degradation.</title>
        <authorList>
            <person name="Hagestad O.C."/>
            <person name="Hou L."/>
            <person name="Andersen J.H."/>
            <person name="Hansen E.H."/>
            <person name="Altermark B."/>
            <person name="Li C."/>
            <person name="Kuhnert E."/>
            <person name="Cox R.J."/>
            <person name="Crous P.W."/>
            <person name="Spatafora J.W."/>
            <person name="Lail K."/>
            <person name="Amirebrahimi M."/>
            <person name="Lipzen A."/>
            <person name="Pangilinan J."/>
            <person name="Andreopoulos W."/>
            <person name="Hayes R.D."/>
            <person name="Ng V."/>
            <person name="Grigoriev I.V."/>
            <person name="Jackson S.A."/>
            <person name="Sutton T.D.S."/>
            <person name="Dobson A.D.W."/>
            <person name="Rama T."/>
        </authorList>
    </citation>
    <scope>NUCLEOTIDE SEQUENCE</scope>
    <source>
        <strain evidence="3">TRa3180A</strain>
    </source>
</reference>
<sequence length="673" mass="75059">MAPPRLFPSNEELSKKDDDHKPGAKGPMVWKTTQRAVTHLHIRVVKRVALGAIILVAFYLFFLNMPTDLKPPRQRPNYLHSGDTAHKGHESNPPPPSAGQDASSVKGYIDGNRIPEERTFEGPIKFYELATTLHEVAVKTSGSNVFNRNIVFAASSLSSASILLPLACEMSSQNRNYVHFALMGRDDISIDILKDVNRVTTECKIIFHDARPDLGPVSTDFRMRVSVSAGFGHVHKFIHPQATIIDSSGEEDDFFILGLKHRAGILGSTIIELPGNAEQNMLWLTMLDSASLNAWNRARIDMLVHAPTESSGSLIRLLNSLKKADLFSSAPPRLIIELPNDVDETTKRYLENFQWPPKSDSNTGSLLSIHHRIPQKVLSPEENSVRFLESFWPADSLGSHILVLSPRVELSPLFFHYLKYNILEYKFSANKYEADNLLGISLDVPAKFLDDKIPFIPPKSENSDYGKTPNLSPYLWQAPNSNAALIFGDKWVELHDFVSRTLASQHKSSASTASAKTVSKSYPSWLEHVLQLSRVRGYFTLYPSLKNLDSLATLHNELYQPPEEYKDDLYSEDPTSELMANPAKYKSLAKSEVPLATKSLLKTLPRNGVLPKISEMPMLTWDGETTDLKGLMGSATLRATIFRQEVGVCPAGAKVKDQRPGMTDDLFCQEIVA</sequence>